<feature type="region of interest" description="Disordered" evidence="1">
    <location>
        <begin position="58"/>
        <end position="96"/>
    </location>
</feature>
<evidence type="ECO:0000313" key="3">
    <source>
        <dbReference type="Proteomes" id="UP000054560"/>
    </source>
</evidence>
<organism evidence="2 3">
    <name type="scientific">Sphaeroforma arctica JP610</name>
    <dbReference type="NCBI Taxonomy" id="667725"/>
    <lineage>
        <taxon>Eukaryota</taxon>
        <taxon>Ichthyosporea</taxon>
        <taxon>Ichthyophonida</taxon>
        <taxon>Sphaeroforma</taxon>
    </lineage>
</organism>
<gene>
    <name evidence="2" type="ORF">SARC_08201</name>
</gene>
<proteinExistence type="predicted"/>
<protein>
    <submittedName>
        <fullName evidence="2">Uncharacterized protein</fullName>
    </submittedName>
</protein>
<feature type="compositionally biased region" description="Basic and acidic residues" evidence="1">
    <location>
        <begin position="84"/>
        <end position="96"/>
    </location>
</feature>
<dbReference type="RefSeq" id="XP_014153303.1">
    <property type="nucleotide sequence ID" value="XM_014297828.1"/>
</dbReference>
<dbReference type="AlphaFoldDB" id="A0A0L0FS25"/>
<reference evidence="2 3" key="1">
    <citation type="submission" date="2011-02" db="EMBL/GenBank/DDBJ databases">
        <title>The Genome Sequence of Sphaeroforma arctica JP610.</title>
        <authorList>
            <consortium name="The Broad Institute Genome Sequencing Platform"/>
            <person name="Russ C."/>
            <person name="Cuomo C."/>
            <person name="Young S.K."/>
            <person name="Zeng Q."/>
            <person name="Gargeya S."/>
            <person name="Alvarado L."/>
            <person name="Berlin A."/>
            <person name="Chapman S.B."/>
            <person name="Chen Z."/>
            <person name="Freedman E."/>
            <person name="Gellesch M."/>
            <person name="Goldberg J."/>
            <person name="Griggs A."/>
            <person name="Gujja S."/>
            <person name="Heilman E."/>
            <person name="Heiman D."/>
            <person name="Howarth C."/>
            <person name="Mehta T."/>
            <person name="Neiman D."/>
            <person name="Pearson M."/>
            <person name="Roberts A."/>
            <person name="Saif S."/>
            <person name="Shea T."/>
            <person name="Shenoy N."/>
            <person name="Sisk P."/>
            <person name="Stolte C."/>
            <person name="Sykes S."/>
            <person name="White J."/>
            <person name="Yandava C."/>
            <person name="Burger G."/>
            <person name="Gray M.W."/>
            <person name="Holland P.W.H."/>
            <person name="King N."/>
            <person name="Lang F.B.F."/>
            <person name="Roger A.J."/>
            <person name="Ruiz-Trillo I."/>
            <person name="Haas B."/>
            <person name="Nusbaum C."/>
            <person name="Birren B."/>
        </authorList>
    </citation>
    <scope>NUCLEOTIDE SEQUENCE [LARGE SCALE GENOMIC DNA]</scope>
    <source>
        <strain evidence="2 3">JP610</strain>
    </source>
</reference>
<sequence length="96" mass="10574">MKMRGTGARLSATLVVKCQRVLRFFGNGDILLMNHRFQTTLLRASALPGTSTLSINIPSNATGLPIEVPPTDVQPTGRMKGKRRSPEKVQGDREER</sequence>
<dbReference type="Proteomes" id="UP000054560">
    <property type="component" value="Unassembled WGS sequence"/>
</dbReference>
<evidence type="ECO:0000256" key="1">
    <source>
        <dbReference type="SAM" id="MobiDB-lite"/>
    </source>
</evidence>
<dbReference type="EMBL" id="KQ242312">
    <property type="protein sequence ID" value="KNC79401.1"/>
    <property type="molecule type" value="Genomic_DNA"/>
</dbReference>
<accession>A0A0L0FS25</accession>
<name>A0A0L0FS25_9EUKA</name>
<evidence type="ECO:0000313" key="2">
    <source>
        <dbReference type="EMBL" id="KNC79401.1"/>
    </source>
</evidence>
<keyword evidence="3" id="KW-1185">Reference proteome</keyword>
<dbReference type="GeneID" id="25908705"/>